<dbReference type="EMBL" id="OZ034819">
    <property type="protein sequence ID" value="CAL1396136.1"/>
    <property type="molecule type" value="Genomic_DNA"/>
</dbReference>
<name>A0AAV2FCY2_9ROSI</name>
<gene>
    <name evidence="2" type="ORF">LTRI10_LOCUS36520</name>
</gene>
<reference evidence="2 3" key="1">
    <citation type="submission" date="2024-04" db="EMBL/GenBank/DDBJ databases">
        <authorList>
            <person name="Fracassetti M."/>
        </authorList>
    </citation>
    <scope>NUCLEOTIDE SEQUENCE [LARGE SCALE GENOMIC DNA]</scope>
</reference>
<evidence type="ECO:0000313" key="3">
    <source>
        <dbReference type="Proteomes" id="UP001497516"/>
    </source>
</evidence>
<keyword evidence="3" id="KW-1185">Reference proteome</keyword>
<accession>A0AAV2FCY2</accession>
<evidence type="ECO:0000313" key="2">
    <source>
        <dbReference type="EMBL" id="CAL1396136.1"/>
    </source>
</evidence>
<protein>
    <submittedName>
        <fullName evidence="2">Uncharacterized protein</fullName>
    </submittedName>
</protein>
<evidence type="ECO:0000256" key="1">
    <source>
        <dbReference type="SAM" id="MobiDB-lite"/>
    </source>
</evidence>
<organism evidence="2 3">
    <name type="scientific">Linum trigynum</name>
    <dbReference type="NCBI Taxonomy" id="586398"/>
    <lineage>
        <taxon>Eukaryota</taxon>
        <taxon>Viridiplantae</taxon>
        <taxon>Streptophyta</taxon>
        <taxon>Embryophyta</taxon>
        <taxon>Tracheophyta</taxon>
        <taxon>Spermatophyta</taxon>
        <taxon>Magnoliopsida</taxon>
        <taxon>eudicotyledons</taxon>
        <taxon>Gunneridae</taxon>
        <taxon>Pentapetalae</taxon>
        <taxon>rosids</taxon>
        <taxon>fabids</taxon>
        <taxon>Malpighiales</taxon>
        <taxon>Linaceae</taxon>
        <taxon>Linum</taxon>
    </lineage>
</organism>
<sequence>MILTTLESLTESTVRSAAASRGSFGAIQALGSQLAVSIEMGKNVTANLCRALAKKMREVLTGVLKSREQSQEPRPAAATVTGIEEPAALGGVTPAAKTGTKEMKAVEVTVTTDFKPKGTAAGGGGHGERDEEAPPEPVFSDPGLLPVPTA</sequence>
<proteinExistence type="predicted"/>
<dbReference type="Proteomes" id="UP001497516">
    <property type="component" value="Chromosome 6"/>
</dbReference>
<dbReference type="AlphaFoldDB" id="A0AAV2FCY2"/>
<feature type="region of interest" description="Disordered" evidence="1">
    <location>
        <begin position="64"/>
        <end position="150"/>
    </location>
</feature>